<dbReference type="InterPro" id="IPR050746">
    <property type="entry name" value="DAACS"/>
</dbReference>
<dbReference type="PANTHER" id="PTHR11958:SF63">
    <property type="entry name" value="AMINO ACID TRANSPORTER"/>
    <property type="match status" value="1"/>
</dbReference>
<feature type="transmembrane region" description="Helical" evidence="9">
    <location>
        <begin position="201"/>
        <end position="221"/>
    </location>
</feature>
<dbReference type="SUPFAM" id="SSF118215">
    <property type="entry name" value="Proton glutamate symport protein"/>
    <property type="match status" value="1"/>
</dbReference>
<keyword evidence="6 9" id="KW-1133">Transmembrane helix</keyword>
<dbReference type="KEGG" id="ctm:Cabther_B0019"/>
<feature type="transmembrane region" description="Helical" evidence="9">
    <location>
        <begin position="7"/>
        <end position="25"/>
    </location>
</feature>
<evidence type="ECO:0000313" key="11">
    <source>
        <dbReference type="Proteomes" id="UP000006791"/>
    </source>
</evidence>
<feature type="transmembrane region" description="Helical" evidence="9">
    <location>
        <begin position="233"/>
        <end position="254"/>
    </location>
</feature>
<dbReference type="GO" id="GO:0006835">
    <property type="term" value="P:dicarboxylic acid transport"/>
    <property type="evidence" value="ECO:0007669"/>
    <property type="project" value="UniProtKB-ARBA"/>
</dbReference>
<name>G2LJL0_CHLTF</name>
<evidence type="ECO:0000256" key="8">
    <source>
        <dbReference type="ARBA" id="ARBA00023180"/>
    </source>
</evidence>
<reference evidence="10 11" key="1">
    <citation type="journal article" date="2012" name="Environ. Microbiol.">
        <title>Complete genome of Candidatus Chloracidobacterium thermophilum, a chlorophyll-based photoheterotroph belonging to the phylum Acidobacteria.</title>
        <authorList>
            <person name="Garcia Costas A.M."/>
            <person name="Liu Z."/>
            <person name="Tomsho L.P."/>
            <person name="Schuster S.C."/>
            <person name="Ward D.M."/>
            <person name="Bryant D.A."/>
        </authorList>
    </citation>
    <scope>NUCLEOTIDE SEQUENCE [LARGE SCALE GENOMIC DNA]</scope>
    <source>
        <strain evidence="10 11">B</strain>
    </source>
</reference>
<sequence>MLKKIPLHWQILTGMAAGVLIGFAADRLGAQQFVRHWIKPFGTIFINLLKMIAVPLILASLIKGTSDMKDIGRLSRMGGRTLVLYLLTTAVAVALGLVIVNVVKPGAGVTPATRETLLRAYAGEAGQRISTAQAEQEKGPLQPLVDIIPDNVFAATTDNRRMLQVIFFALLVGVGLMLVAEDKAKPVKDFFDGLNEVILRLVDLIMLAAPVGVMALLAALMTESPSADILVSLVWYALCVLAGLAVLVLLFYPLLVQTFTGKSYGFFVRGILPAQLVAFSTSSSAATLPVTMERVQEHLGVHEEVASFVLPVGATVNMDGTALYQGVAAVFIAQVLGLNLDLGDQLSILLTATLASIGAAAVPGAGLVILVIVLGAAGIPQEGLALIFAIDRPLDMCRTVANVTSDACVSMLVAHNLGLLGEPHERRLDDFYPKHTASVSETPE</sequence>
<evidence type="ECO:0000256" key="7">
    <source>
        <dbReference type="ARBA" id="ARBA00023136"/>
    </source>
</evidence>
<keyword evidence="4 9" id="KW-0812">Transmembrane</keyword>
<dbReference type="HOGENOM" id="CLU_019375_7_1_0"/>
<feature type="transmembrane region" description="Helical" evidence="9">
    <location>
        <begin position="82"/>
        <end position="103"/>
    </location>
</feature>
<dbReference type="GO" id="GO:1902475">
    <property type="term" value="P:L-alpha-amino acid transmembrane transport"/>
    <property type="evidence" value="ECO:0007669"/>
    <property type="project" value="UniProtKB-ARBA"/>
</dbReference>
<keyword evidence="3" id="KW-1003">Cell membrane</keyword>
<keyword evidence="7 9" id="KW-0472">Membrane</keyword>
<dbReference type="STRING" id="981222.Cabther_B0019"/>
<organism evidence="10 11">
    <name type="scientific">Chloracidobacterium thermophilum (strain B)</name>
    <dbReference type="NCBI Taxonomy" id="981222"/>
    <lineage>
        <taxon>Bacteria</taxon>
        <taxon>Pseudomonadati</taxon>
        <taxon>Acidobacteriota</taxon>
        <taxon>Terriglobia</taxon>
        <taxon>Terriglobales</taxon>
        <taxon>Acidobacteriaceae</taxon>
        <taxon>Chloracidobacterium</taxon>
    </lineage>
</organism>
<dbReference type="GO" id="GO:0005886">
    <property type="term" value="C:plasma membrane"/>
    <property type="evidence" value="ECO:0007669"/>
    <property type="project" value="UniProtKB-SubCell"/>
</dbReference>
<dbReference type="Proteomes" id="UP000006791">
    <property type="component" value="Chromosome 2"/>
</dbReference>
<dbReference type="PANTHER" id="PTHR11958">
    <property type="entry name" value="SODIUM/DICARBOXYLATE SYMPORTER-RELATED"/>
    <property type="match status" value="1"/>
</dbReference>
<dbReference type="PROSITE" id="PS00714">
    <property type="entry name" value="NA_DICARBOXYL_SYMP_2"/>
    <property type="match status" value="1"/>
</dbReference>
<evidence type="ECO:0000313" key="10">
    <source>
        <dbReference type="EMBL" id="AEP13027.1"/>
    </source>
</evidence>
<evidence type="ECO:0000256" key="5">
    <source>
        <dbReference type="ARBA" id="ARBA00022847"/>
    </source>
</evidence>
<dbReference type="GO" id="GO:0015293">
    <property type="term" value="F:symporter activity"/>
    <property type="evidence" value="ECO:0007669"/>
    <property type="project" value="UniProtKB-KW"/>
</dbReference>
<dbReference type="PRINTS" id="PR00173">
    <property type="entry name" value="EDTRNSPORT"/>
</dbReference>
<evidence type="ECO:0000256" key="2">
    <source>
        <dbReference type="ARBA" id="ARBA00022448"/>
    </source>
</evidence>
<proteinExistence type="predicted"/>
<dbReference type="EMBL" id="CP002515">
    <property type="protein sequence ID" value="AEP13027.1"/>
    <property type="molecule type" value="Genomic_DNA"/>
</dbReference>
<dbReference type="FunFam" id="1.10.3860.10:FF:000001">
    <property type="entry name" value="C4-dicarboxylate transport protein"/>
    <property type="match status" value="1"/>
</dbReference>
<gene>
    <name evidence="10" type="ordered locus">Cabther_B0019</name>
</gene>
<evidence type="ECO:0000256" key="6">
    <source>
        <dbReference type="ARBA" id="ARBA00022989"/>
    </source>
</evidence>
<protein>
    <submittedName>
        <fullName evidence="10">Na+/H+-dicarboxylate symporter</fullName>
    </submittedName>
</protein>
<evidence type="ECO:0000256" key="9">
    <source>
        <dbReference type="SAM" id="Phobius"/>
    </source>
</evidence>
<keyword evidence="2" id="KW-0813">Transport</keyword>
<keyword evidence="11" id="KW-1185">Reference proteome</keyword>
<dbReference type="InterPro" id="IPR036458">
    <property type="entry name" value="Na:dicarbo_symporter_sf"/>
</dbReference>
<evidence type="ECO:0000256" key="4">
    <source>
        <dbReference type="ARBA" id="ARBA00022692"/>
    </source>
</evidence>
<feature type="transmembrane region" description="Helical" evidence="9">
    <location>
        <begin position="354"/>
        <end position="379"/>
    </location>
</feature>
<feature type="transmembrane region" description="Helical" evidence="9">
    <location>
        <begin position="37"/>
        <end position="62"/>
    </location>
</feature>
<feature type="transmembrane region" description="Helical" evidence="9">
    <location>
        <begin position="162"/>
        <end position="180"/>
    </location>
</feature>
<accession>G2LJL0</accession>
<keyword evidence="5" id="KW-0769">Symport</keyword>
<dbReference type="AlphaFoldDB" id="G2LJL0"/>
<dbReference type="Gene3D" id="1.10.3860.10">
    <property type="entry name" value="Sodium:dicarboxylate symporter"/>
    <property type="match status" value="1"/>
</dbReference>
<comment type="subcellular location">
    <subcellularLocation>
        <location evidence="1">Cell membrane</location>
        <topology evidence="1">Multi-pass membrane protein</topology>
    </subcellularLocation>
</comment>
<keyword evidence="8" id="KW-0325">Glycoprotein</keyword>
<dbReference type="InterPro" id="IPR018107">
    <property type="entry name" value="Na-dicarboxylate_symporter_CS"/>
</dbReference>
<dbReference type="InterPro" id="IPR001991">
    <property type="entry name" value="Na-dicarboxylate_symporter"/>
</dbReference>
<evidence type="ECO:0000256" key="1">
    <source>
        <dbReference type="ARBA" id="ARBA00004651"/>
    </source>
</evidence>
<dbReference type="Pfam" id="PF00375">
    <property type="entry name" value="SDF"/>
    <property type="match status" value="1"/>
</dbReference>
<evidence type="ECO:0000256" key="3">
    <source>
        <dbReference type="ARBA" id="ARBA00022475"/>
    </source>
</evidence>